<dbReference type="Pfam" id="PF00100">
    <property type="entry name" value="Zona_pellucida"/>
    <property type="match status" value="1"/>
</dbReference>
<dbReference type="SMART" id="SM00241">
    <property type="entry name" value="ZP"/>
    <property type="match status" value="1"/>
</dbReference>
<feature type="domain" description="CUB" evidence="5">
    <location>
        <begin position="192"/>
        <end position="309"/>
    </location>
</feature>
<dbReference type="CDD" id="cd00041">
    <property type="entry name" value="CUB"/>
    <property type="match status" value="3"/>
</dbReference>
<feature type="domain" description="CUB" evidence="5">
    <location>
        <begin position="1"/>
        <end position="67"/>
    </location>
</feature>
<feature type="domain" description="ZP" evidence="7">
    <location>
        <begin position="2160"/>
        <end position="2433"/>
    </location>
</feature>
<evidence type="ECO:0000256" key="1">
    <source>
        <dbReference type="ARBA" id="ARBA00022737"/>
    </source>
</evidence>
<feature type="domain" description="CUB" evidence="5">
    <location>
        <begin position="71"/>
        <end position="188"/>
    </location>
</feature>
<dbReference type="CDD" id="cd00054">
    <property type="entry name" value="EGF_CA"/>
    <property type="match status" value="1"/>
</dbReference>
<dbReference type="SUPFAM" id="SSF57567">
    <property type="entry name" value="Serine protease inhibitors"/>
    <property type="match status" value="2"/>
</dbReference>
<dbReference type="PROSITE" id="PS51034">
    <property type="entry name" value="ZP_2"/>
    <property type="match status" value="1"/>
</dbReference>
<reference evidence="8 9" key="1">
    <citation type="submission" date="2024-02" db="EMBL/GenBank/DDBJ databases">
        <authorList>
            <person name="Daric V."/>
            <person name="Darras S."/>
        </authorList>
    </citation>
    <scope>NUCLEOTIDE SEQUENCE [LARGE SCALE GENOMIC DNA]</scope>
</reference>
<dbReference type="PROSITE" id="PS01180">
    <property type="entry name" value="CUB"/>
    <property type="match status" value="3"/>
</dbReference>
<organism evidence="8 9">
    <name type="scientific">Clavelina lepadiformis</name>
    <name type="common">Light-bulb sea squirt</name>
    <name type="synonym">Ascidia lepadiformis</name>
    <dbReference type="NCBI Taxonomy" id="159417"/>
    <lineage>
        <taxon>Eukaryota</taxon>
        <taxon>Metazoa</taxon>
        <taxon>Chordata</taxon>
        <taxon>Tunicata</taxon>
        <taxon>Ascidiacea</taxon>
        <taxon>Aplousobranchia</taxon>
        <taxon>Clavelinidae</taxon>
        <taxon>Clavelina</taxon>
    </lineage>
</organism>
<evidence type="ECO:0000256" key="2">
    <source>
        <dbReference type="ARBA" id="ARBA00023157"/>
    </source>
</evidence>
<comment type="caution">
    <text evidence="3">Lacks conserved residue(s) required for the propagation of feature annotation.</text>
</comment>
<dbReference type="InterPro" id="IPR042235">
    <property type="entry name" value="ZP-C_dom"/>
</dbReference>
<evidence type="ECO:0000259" key="5">
    <source>
        <dbReference type="PROSITE" id="PS01180"/>
    </source>
</evidence>
<proteinExistence type="predicted"/>
<dbReference type="PROSITE" id="PS50026">
    <property type="entry name" value="EGF_3"/>
    <property type="match status" value="2"/>
</dbReference>
<evidence type="ECO:0000256" key="4">
    <source>
        <dbReference type="SAM" id="Phobius"/>
    </source>
</evidence>
<feature type="transmembrane region" description="Helical" evidence="4">
    <location>
        <begin position="2520"/>
        <end position="2539"/>
    </location>
</feature>
<feature type="disulfide bond" evidence="3">
    <location>
        <begin position="393"/>
        <end position="402"/>
    </location>
</feature>
<dbReference type="SMART" id="SM00042">
    <property type="entry name" value="CUB"/>
    <property type="match status" value="2"/>
</dbReference>
<keyword evidence="4" id="KW-1133">Transmembrane helix</keyword>
<sequence length="2544" mass="278935">MLEDCSSSIYDYLQISDGEELDGQRLFCESEENNATNFVSSTNQLRLQFVSDSSVTAKGFNLTWQFKDVACISGVIIPKDNRSSGIISSPNYPDNYYINLNCNWTIQAPEDKVIAVRFVYFMLEDCSSSIYDYLQISDGEELDGQRLFCESEENNAKNFVSSTNQLRLRFVSDSSVTAKGFNLTWQFKDVACISGVIIPKDNRSSGIISSPNYPDNYYNNLNCNWTIQAPEDKVIAVRFVYFMLEDCSSSIYDYLQINDGEELDGQRLFCQSEENNAKNFVSSTNQLRLRFVSDSSVTAKGFNLTWQFKGSCPENQVYSTCAGCDIRCENIFDPPFCPAVCMEKCTCPNGTVLNGQRCVPPDQCPSGKCDLNPCGIGGDCESISEPPGFQCACDLGFSGSLCDVIQLPAPQSFDITSSSIAVVLDKQRLFNTYEVKVQSGDFLRIISSTTSALFIPGLEASTLYEISSRGIISNDLEIIADAEFSPALSVATVGPSVQFSVYISPTFANFDVNLLDLNSEASARLEYEVNSAFAHFVASDGSNIPWNWRLSRFNLVSIVQGSIIASMEVIVNATGNDAADTLLSALQNFSVFENVTVFEDIPSPPNVTITEVTLSQVSGNLSEVDGAISYKVSVTCSSEFSETESFSTTSFVFTGLNPDDSCLLSVRAKVELSPTQVAKTQILSIPFTTGSCPENQVYSTCAGCDIRCENISVPQFCPAVCMEKCTCPNGTVLNGQRCVPPDQCPSGSCHLVSPDDLALLPKCTLVSGLLKVRDCLDNITRQLPFLQQKLCHNAVDAAIACLADELVGCLEGDCPTILDFIPELRDAYRDIQDYASQISSLGDIFEILNDTLMAGISDEFIYNLLCPLPGSVIPQEFLEVIINIPPIVLENPVCSDDIISNLIHWGFDATLAFYEARKHEDICFAFGNLKKNLMDAWEHDCDEDNLRSFLYSVLPSDLNYLVPLIHQGAEIMLDFLEDWEIPNCFQDLPFEDLVTCFHGTRVFATNRETNFYNVVISRTCHHEDVCAEFRWNNIDDFGKPSYIETAFCYPSFLTSNASCDILMGSPQVGDISNCTFEFCAEEKCNSLSGPPVGERITCSVGTNVFTSDRTSLIFTQTSFQLCPPLEFCAVFNWTNVDNSSFTTYVETAFCTASEDVDCDFLSLQPGVGNISDCSVNYCRESLCNLVSGPPVGKQVNCSVGANVFASDRSSLLFTQTSFQLCPPLHICAVFNWTNVDNSSLTTYVETAFCTASEDVDCDFLSLQPGVGNISDCSVNYCRESLCNLVSGPPVGERVTCSVGTNIFASDRSSLLFTQTSFQLCPPLHICVVFNWTNVDNSSLTTYVETAFCTASEDVDCDFLSLQPGVGNISDCSVNYCRESLCNLVSGPPVGKQVNCSVGANVFASDRSSLLFTQTSFQLCPPLHICAVFNWTNVDNSSLTTYVETAFCTASEDVDCDFLSLQPGVGNISDCSVNYCRESLCNLVSGPPVGEQVNCSVGTNVYTSDRTSLLFTQTSFQLCPLLHICAVFNWINVDNSSLTTYVETAFCSVSEDIDCDFLSTQPGVGNISSCSVNFCRENLCNLFSSGVCPNILLSDILFLPQCTLKATLDQVFNCLDLFVVNVPYQNQGQCRSTIDETAQCLARLTTNCLQGNCSSIFDFLPNARSGIMDARSLTMGISSLADALELLDVDSRDIELIHELLCPAIFGGNLPQNVSTFIQSIPSFREPNPLCDDYIVDDIIEATFEALITFHEAKDHTDACRAFNIQKGRYFDLWENSCNQDILGSLLLANIPEQYHSFIQLIFSGKNIVENYLNEVEIPLCPPGKCDLNPCGIGGDCKSISEPPGFQCACDPGFSGSLCDVIQLPAPQLVDIASFSIAVDLDELGLFYTYEVKVQSGDFLRIISSNVSLLFIPGLEARTPYEISSRGIVSNDLEIIADAEFSPALSVATAGPSVQFSANISPDVISFAPTLENFEVDLLDPKSIAYIRLESDIVQLFTRFVTSDATETSTNLLFSKIKILSIRPGSIIASMEVIVNTTGNDAADIVLSVLQNSSVFENVTVFEDIPSPPNVTITKVTLSQVSGNLSEVDGAISYKVSVTCSSEFSETESFSTTSFVFTGLNPDDSCLLSVRAIVELSPTQVAETDILSIPFTTGSSMEGIECSGNPLISLTSDQLLSLGLQPGGHFIVSQQSSQSVENSEEADERCIGSYENPSLTMNITSCGAVLEDTGTFIKVIYTVRNLPDLGDFSIARHKDNCFNVTCFLQKEILIESNEIVPVIRKILQPVQTFEGDLYVTIEFYQDDTFGEILEKNSNVFVMDYINVGISFVNPVEEAFILQATRCWATLTPNAGAPYVYVIIDDSCPARNEFDETGSIDVVENYQSNSVYFRFKAFVWTGVSLDSQAIYVHCAVTVCYNDTTSHCTDLSCPVSRKRRNSENDIMTATVSSKPIFLQTKEPTCLKDNGGCSDVCDMREGKVVCSCHSGRKILEDGKSCQAAIARARDDTAMHFVLGIKALELQKLYGFILLVVLFALVVAFSFWKTRRI</sequence>
<dbReference type="Proteomes" id="UP001642483">
    <property type="component" value="Unassembled WGS sequence"/>
</dbReference>
<dbReference type="InterPro" id="IPR000859">
    <property type="entry name" value="CUB_dom"/>
</dbReference>
<dbReference type="Pfam" id="PF01826">
    <property type="entry name" value="TIL"/>
    <property type="match status" value="2"/>
</dbReference>
<name>A0ABP0GRW7_CLALP</name>
<dbReference type="SUPFAM" id="SSF57196">
    <property type="entry name" value="EGF/Laminin"/>
    <property type="match status" value="2"/>
</dbReference>
<evidence type="ECO:0000259" key="6">
    <source>
        <dbReference type="PROSITE" id="PS50026"/>
    </source>
</evidence>
<feature type="domain" description="EGF-like" evidence="6">
    <location>
        <begin position="365"/>
        <end position="403"/>
    </location>
</feature>
<dbReference type="SMART" id="SM00181">
    <property type="entry name" value="EGF"/>
    <property type="match status" value="3"/>
</dbReference>
<dbReference type="InterPro" id="IPR055355">
    <property type="entry name" value="ZP-C"/>
</dbReference>
<dbReference type="InterPro" id="IPR001507">
    <property type="entry name" value="ZP_dom"/>
</dbReference>
<dbReference type="Gene3D" id="2.60.40.4100">
    <property type="entry name" value="Zona pellucida, ZP-C domain"/>
    <property type="match status" value="1"/>
</dbReference>
<keyword evidence="1" id="KW-0677">Repeat</keyword>
<dbReference type="Pfam" id="PF00431">
    <property type="entry name" value="CUB"/>
    <property type="match status" value="3"/>
</dbReference>
<keyword evidence="9" id="KW-1185">Reference proteome</keyword>
<keyword evidence="4" id="KW-0472">Membrane</keyword>
<gene>
    <name evidence="8" type="ORF">CVLEPA_LOCUS27848</name>
</gene>
<evidence type="ECO:0000313" key="9">
    <source>
        <dbReference type="Proteomes" id="UP001642483"/>
    </source>
</evidence>
<keyword evidence="3" id="KW-0245">EGF-like domain</keyword>
<dbReference type="Pfam" id="PF14670">
    <property type="entry name" value="FXa_inhibition"/>
    <property type="match status" value="1"/>
</dbReference>
<dbReference type="InterPro" id="IPR000742">
    <property type="entry name" value="EGF"/>
</dbReference>
<dbReference type="PANTHER" id="PTHR24251">
    <property type="entry name" value="OVOCHYMASE-RELATED"/>
    <property type="match status" value="1"/>
</dbReference>
<dbReference type="Gene3D" id="2.60.120.290">
    <property type="entry name" value="Spermadhesin, CUB domain"/>
    <property type="match status" value="3"/>
</dbReference>
<dbReference type="Gene3D" id="2.10.25.10">
    <property type="entry name" value="Laminin"/>
    <property type="match status" value="5"/>
</dbReference>
<dbReference type="InterPro" id="IPR002919">
    <property type="entry name" value="TIL_dom"/>
</dbReference>
<feature type="disulfide bond" evidence="3">
    <location>
        <begin position="374"/>
        <end position="391"/>
    </location>
</feature>
<evidence type="ECO:0000256" key="3">
    <source>
        <dbReference type="PROSITE-ProRule" id="PRU00076"/>
    </source>
</evidence>
<evidence type="ECO:0000313" key="8">
    <source>
        <dbReference type="EMBL" id="CAK8694481.1"/>
    </source>
</evidence>
<dbReference type="InterPro" id="IPR036084">
    <property type="entry name" value="Ser_inhib-like_sf"/>
</dbReference>
<feature type="disulfide bond" evidence="3">
    <location>
        <begin position="1849"/>
        <end position="1858"/>
    </location>
</feature>
<dbReference type="InterPro" id="IPR001881">
    <property type="entry name" value="EGF-like_Ca-bd_dom"/>
</dbReference>
<dbReference type="SUPFAM" id="SSF49854">
    <property type="entry name" value="Spermadhesin, CUB domain"/>
    <property type="match status" value="3"/>
</dbReference>
<dbReference type="PROSITE" id="PS00022">
    <property type="entry name" value="EGF_1"/>
    <property type="match status" value="2"/>
</dbReference>
<dbReference type="InterPro" id="IPR035914">
    <property type="entry name" value="Sperma_CUB_dom_sf"/>
</dbReference>
<dbReference type="SMART" id="SM00179">
    <property type="entry name" value="EGF_CA"/>
    <property type="match status" value="2"/>
</dbReference>
<evidence type="ECO:0000259" key="7">
    <source>
        <dbReference type="PROSITE" id="PS51034"/>
    </source>
</evidence>
<protein>
    <submittedName>
        <fullName evidence="8">Uncharacterized protein</fullName>
    </submittedName>
</protein>
<dbReference type="CDD" id="cd19941">
    <property type="entry name" value="TIL"/>
    <property type="match status" value="2"/>
</dbReference>
<keyword evidence="2 3" id="KW-1015">Disulfide bond</keyword>
<dbReference type="PROSITE" id="PS01186">
    <property type="entry name" value="EGF_2"/>
    <property type="match status" value="2"/>
</dbReference>
<feature type="domain" description="EGF-like" evidence="6">
    <location>
        <begin position="1821"/>
        <end position="1859"/>
    </location>
</feature>
<keyword evidence="4" id="KW-0812">Transmembrane</keyword>
<accession>A0ABP0GRW7</accession>
<dbReference type="EMBL" id="CAWYQH010000141">
    <property type="protein sequence ID" value="CAK8694481.1"/>
    <property type="molecule type" value="Genomic_DNA"/>
</dbReference>
<comment type="caution">
    <text evidence="8">The sequence shown here is derived from an EMBL/GenBank/DDBJ whole genome shotgun (WGS) entry which is preliminary data.</text>
</comment>
<feature type="disulfide bond" evidence="3">
    <location>
        <begin position="1830"/>
        <end position="1847"/>
    </location>
</feature>